<dbReference type="InterPro" id="IPR015424">
    <property type="entry name" value="PyrdxlP-dep_Trfase"/>
</dbReference>
<dbReference type="PROSITE" id="PS50949">
    <property type="entry name" value="HTH_GNTR"/>
    <property type="match status" value="1"/>
</dbReference>
<dbReference type="SMART" id="SM00345">
    <property type="entry name" value="HTH_GNTR"/>
    <property type="match status" value="1"/>
</dbReference>
<sequence>MLQPSISRRRGDRPLHVQLYDRLREAILAGTLTPGTRLPSARAMAQELRVSRGTVDVAYARLIVEGFLVTRGAAGTFVTSPLPLTPRGASTAPPKPRRAETRARTVLHPFQIGIPGVDAFPIATWSRLLGRHARSARAMDLAHSDATGDNSLREAIATHLAVARGVIAHPDQVLITGGYHGALGLMARALSSPGDQAWIEEPGYHRARSALSLAGLRLAAVPVDDEGLDVARGVALAPLARFAFVTPGHQMPLGMALSLPRRLALLAWARSADGWIVEDDYDGEFQYDSAPLPALKSLDDQGRVLYAGTFSKSMFPTLRLGFLVVPDRARDALARVANLLQPAPPLAIQRAAADFLREGHFARHMRRMRNLYAERRTALLRALDELSSPYLQLEPTTGGLHLLARLSGVRDDAVVTHAGSLGLAPGPLSSYQLSPEKGRLDGLLLGFTTLPAPRAREAVSRLSRAIELARRAPSKGA</sequence>
<keyword evidence="8" id="KW-1185">Reference proteome</keyword>
<keyword evidence="2" id="KW-0663">Pyridoxal phosphate</keyword>
<evidence type="ECO:0000256" key="4">
    <source>
        <dbReference type="ARBA" id="ARBA00023125"/>
    </source>
</evidence>
<dbReference type="Gene3D" id="3.40.640.10">
    <property type="entry name" value="Type I PLP-dependent aspartate aminotransferase-like (Major domain)"/>
    <property type="match status" value="1"/>
</dbReference>
<keyword evidence="7" id="KW-0032">Aminotransferase</keyword>
<accession>A0ABY9XBN2</accession>
<dbReference type="InterPro" id="IPR000524">
    <property type="entry name" value="Tscrpt_reg_HTH_GntR"/>
</dbReference>
<evidence type="ECO:0000259" key="6">
    <source>
        <dbReference type="PROSITE" id="PS50949"/>
    </source>
</evidence>
<dbReference type="SUPFAM" id="SSF53383">
    <property type="entry name" value="PLP-dependent transferases"/>
    <property type="match status" value="1"/>
</dbReference>
<evidence type="ECO:0000313" key="8">
    <source>
        <dbReference type="Proteomes" id="UP001611383"/>
    </source>
</evidence>
<evidence type="ECO:0000313" key="7">
    <source>
        <dbReference type="EMBL" id="WNG52756.1"/>
    </source>
</evidence>
<dbReference type="Pfam" id="PF00392">
    <property type="entry name" value="GntR"/>
    <property type="match status" value="1"/>
</dbReference>
<proteinExistence type="inferred from homology"/>
<protein>
    <submittedName>
        <fullName evidence="7">PLP-dependent aminotransferase family protein</fullName>
    </submittedName>
</protein>
<dbReference type="PANTHER" id="PTHR46577:SF1">
    <property type="entry name" value="HTH-TYPE TRANSCRIPTIONAL REGULATORY PROTEIN GABR"/>
    <property type="match status" value="1"/>
</dbReference>
<dbReference type="CDD" id="cd00609">
    <property type="entry name" value="AAT_like"/>
    <property type="match status" value="1"/>
</dbReference>
<dbReference type="GO" id="GO:0008483">
    <property type="term" value="F:transaminase activity"/>
    <property type="evidence" value="ECO:0007669"/>
    <property type="project" value="UniProtKB-KW"/>
</dbReference>
<evidence type="ECO:0000256" key="2">
    <source>
        <dbReference type="ARBA" id="ARBA00022898"/>
    </source>
</evidence>
<organism evidence="7 8">
    <name type="scientific">Archangium minus</name>
    <dbReference type="NCBI Taxonomy" id="83450"/>
    <lineage>
        <taxon>Bacteria</taxon>
        <taxon>Pseudomonadati</taxon>
        <taxon>Myxococcota</taxon>
        <taxon>Myxococcia</taxon>
        <taxon>Myxococcales</taxon>
        <taxon>Cystobacterineae</taxon>
        <taxon>Archangiaceae</taxon>
        <taxon>Archangium</taxon>
    </lineage>
</organism>
<keyword evidence="4" id="KW-0238">DNA-binding</keyword>
<keyword evidence="3" id="KW-0805">Transcription regulation</keyword>
<name>A0ABY9XBN2_9BACT</name>
<dbReference type="InterPro" id="IPR015421">
    <property type="entry name" value="PyrdxlP-dep_Trfase_major"/>
</dbReference>
<dbReference type="InterPro" id="IPR051446">
    <property type="entry name" value="HTH_trans_reg/aminotransferase"/>
</dbReference>
<dbReference type="PANTHER" id="PTHR46577">
    <property type="entry name" value="HTH-TYPE TRANSCRIPTIONAL REGULATORY PROTEIN GABR"/>
    <property type="match status" value="1"/>
</dbReference>
<evidence type="ECO:0000256" key="1">
    <source>
        <dbReference type="ARBA" id="ARBA00005384"/>
    </source>
</evidence>
<evidence type="ECO:0000256" key="3">
    <source>
        <dbReference type="ARBA" id="ARBA00023015"/>
    </source>
</evidence>
<dbReference type="InterPro" id="IPR004839">
    <property type="entry name" value="Aminotransferase_I/II_large"/>
</dbReference>
<keyword evidence="7" id="KW-0808">Transferase</keyword>
<keyword evidence="5" id="KW-0804">Transcription</keyword>
<reference evidence="7 8" key="1">
    <citation type="submission" date="2019-08" db="EMBL/GenBank/DDBJ databases">
        <title>Archangium and Cystobacter genomes.</title>
        <authorList>
            <person name="Chen I.-C.K."/>
            <person name="Wielgoss S."/>
        </authorList>
    </citation>
    <scope>NUCLEOTIDE SEQUENCE [LARGE SCALE GENOMIC DNA]</scope>
    <source>
        <strain evidence="7 8">Cbm 6</strain>
    </source>
</reference>
<dbReference type="CDD" id="cd07377">
    <property type="entry name" value="WHTH_GntR"/>
    <property type="match status" value="1"/>
</dbReference>
<dbReference type="Proteomes" id="UP001611383">
    <property type="component" value="Chromosome"/>
</dbReference>
<dbReference type="InterPro" id="IPR036388">
    <property type="entry name" value="WH-like_DNA-bd_sf"/>
</dbReference>
<feature type="domain" description="HTH gntR-type" evidence="6">
    <location>
        <begin position="13"/>
        <end position="81"/>
    </location>
</feature>
<dbReference type="InterPro" id="IPR036390">
    <property type="entry name" value="WH_DNA-bd_sf"/>
</dbReference>
<dbReference type="EMBL" id="CP043494">
    <property type="protein sequence ID" value="WNG52756.1"/>
    <property type="molecule type" value="Genomic_DNA"/>
</dbReference>
<dbReference type="Gene3D" id="1.10.10.10">
    <property type="entry name" value="Winged helix-like DNA-binding domain superfamily/Winged helix DNA-binding domain"/>
    <property type="match status" value="1"/>
</dbReference>
<dbReference type="Pfam" id="PF00155">
    <property type="entry name" value="Aminotran_1_2"/>
    <property type="match status" value="1"/>
</dbReference>
<evidence type="ECO:0000256" key="5">
    <source>
        <dbReference type="ARBA" id="ARBA00023163"/>
    </source>
</evidence>
<dbReference type="SUPFAM" id="SSF46785">
    <property type="entry name" value="Winged helix' DNA-binding domain"/>
    <property type="match status" value="1"/>
</dbReference>
<comment type="similarity">
    <text evidence="1">In the C-terminal section; belongs to the class-I pyridoxal-phosphate-dependent aminotransferase family.</text>
</comment>
<gene>
    <name evidence="7" type="ORF">F0U60_35060</name>
</gene>